<evidence type="ECO:0000313" key="8">
    <source>
        <dbReference type="Proteomes" id="UP000004169"/>
    </source>
</evidence>
<dbReference type="GO" id="GO:0051536">
    <property type="term" value="F:iron-sulfur cluster binding"/>
    <property type="evidence" value="ECO:0007669"/>
    <property type="project" value="UniProtKB-KW"/>
</dbReference>
<dbReference type="InterPro" id="IPR006638">
    <property type="entry name" value="Elp3/MiaA/NifB-like_rSAM"/>
</dbReference>
<proteinExistence type="predicted"/>
<evidence type="ECO:0000256" key="5">
    <source>
        <dbReference type="ARBA" id="ARBA00023014"/>
    </source>
</evidence>
<name>H8FXH5_MAGML</name>
<feature type="domain" description="Radical SAM core" evidence="6">
    <location>
        <begin position="32"/>
        <end position="257"/>
    </location>
</feature>
<dbReference type="SMART" id="SM00729">
    <property type="entry name" value="Elp3"/>
    <property type="match status" value="1"/>
</dbReference>
<dbReference type="AlphaFoldDB" id="H8FXH5"/>
<dbReference type="SFLD" id="SFLDG01067">
    <property type="entry name" value="SPASM/twitch_domain_containing"/>
    <property type="match status" value="1"/>
</dbReference>
<accession>H8FXH5</accession>
<dbReference type="CDD" id="cd01335">
    <property type="entry name" value="Radical_SAM"/>
    <property type="match status" value="1"/>
</dbReference>
<organism evidence="7 8">
    <name type="scientific">Magnetospirillum molischianum DSM 120</name>
    <dbReference type="NCBI Taxonomy" id="1150626"/>
    <lineage>
        <taxon>Bacteria</taxon>
        <taxon>Pseudomonadati</taxon>
        <taxon>Pseudomonadota</taxon>
        <taxon>Alphaproteobacteria</taxon>
        <taxon>Rhodospirillales</taxon>
        <taxon>Rhodospirillaceae</taxon>
        <taxon>Magnetospirillum</taxon>
    </lineage>
</organism>
<sequence length="338" mass="37783">MNLLRKTSTLLKLNRMIGSIRLKFLYVFLADVMGWRYSIVRLDPVIACNLRCRMCSHSDAEWLSNQTRERFSREDLERLAAQFFHQALQVHVGCGAEPTIYKGFIEIVRLAKAHGVPHVTLVTNGQALRDEQVVQLVEAGLNEFVISSHGARAETYERMMVGASFERHLDCLRAVAGVCAAGGAELRINFTVCAENLEDLAVVAQRYACFGLSTLQVRPITPLEAAQQRNALSPEQIVRYRQLVAELHTQCRSHGIQLLANVDDPSHGRANPAASIYIVGALRLISPTMVWRPGFDFRCQDVAEFKRSSGFRRELLAHVLHPRRSASPSALASSTVFD</sequence>
<comment type="cofactor">
    <cofactor evidence="1">
        <name>[4Fe-4S] cluster</name>
        <dbReference type="ChEBI" id="CHEBI:49883"/>
    </cofactor>
</comment>
<keyword evidence="2" id="KW-0949">S-adenosyl-L-methionine</keyword>
<dbReference type="SFLD" id="SFLDS00029">
    <property type="entry name" value="Radical_SAM"/>
    <property type="match status" value="1"/>
</dbReference>
<evidence type="ECO:0000256" key="4">
    <source>
        <dbReference type="ARBA" id="ARBA00023004"/>
    </source>
</evidence>
<keyword evidence="4" id="KW-0408">Iron</keyword>
<keyword evidence="8" id="KW-1185">Reference proteome</keyword>
<dbReference type="Gene3D" id="3.20.20.70">
    <property type="entry name" value="Aldolase class I"/>
    <property type="match status" value="1"/>
</dbReference>
<dbReference type="InterPro" id="IPR050377">
    <property type="entry name" value="Radical_SAM_PqqE_MftC-like"/>
</dbReference>
<dbReference type="PANTHER" id="PTHR11228:SF7">
    <property type="entry name" value="PQQA PEPTIDE CYCLASE"/>
    <property type="match status" value="1"/>
</dbReference>
<dbReference type="Proteomes" id="UP000004169">
    <property type="component" value="Unassembled WGS sequence"/>
</dbReference>
<evidence type="ECO:0000256" key="3">
    <source>
        <dbReference type="ARBA" id="ARBA00022723"/>
    </source>
</evidence>
<reference evidence="7 8" key="1">
    <citation type="journal article" date="2012" name="J. Bacteriol.">
        <title>Draft Genome Sequence of the Purple Photosynthetic Bacterium Phaeospirillum molischianum DSM120, a Particularly Versatile Bacterium.</title>
        <authorList>
            <person name="Duquesne K."/>
            <person name="Prima V."/>
            <person name="Ji B."/>
            <person name="Rouy Z."/>
            <person name="Medigue C."/>
            <person name="Talla E."/>
            <person name="Sturgis J.N."/>
        </authorList>
    </citation>
    <scope>NUCLEOTIDE SEQUENCE [LARGE SCALE GENOMIC DNA]</scope>
    <source>
        <strain evidence="8">DSM120</strain>
    </source>
</reference>
<dbReference type="OrthoDB" id="9810775at2"/>
<dbReference type="STRING" id="1150626.PHAMO_570058"/>
<evidence type="ECO:0000259" key="6">
    <source>
        <dbReference type="PROSITE" id="PS51918"/>
    </source>
</evidence>
<evidence type="ECO:0000256" key="2">
    <source>
        <dbReference type="ARBA" id="ARBA00022691"/>
    </source>
</evidence>
<gene>
    <name evidence="7" type="ORF">PHAMO_570058</name>
</gene>
<keyword evidence="3" id="KW-0479">Metal-binding</keyword>
<dbReference type="RefSeq" id="WP_002731047.1">
    <property type="nucleotide sequence ID" value="NZ_CAHP01000053.1"/>
</dbReference>
<evidence type="ECO:0000256" key="1">
    <source>
        <dbReference type="ARBA" id="ARBA00001966"/>
    </source>
</evidence>
<keyword evidence="5" id="KW-0411">Iron-sulfur</keyword>
<dbReference type="InterPro" id="IPR007197">
    <property type="entry name" value="rSAM"/>
</dbReference>
<dbReference type="GO" id="GO:0003824">
    <property type="term" value="F:catalytic activity"/>
    <property type="evidence" value="ECO:0007669"/>
    <property type="project" value="InterPro"/>
</dbReference>
<dbReference type="EMBL" id="CAHP01000053">
    <property type="protein sequence ID" value="CCG43063.1"/>
    <property type="molecule type" value="Genomic_DNA"/>
</dbReference>
<dbReference type="InterPro" id="IPR013785">
    <property type="entry name" value="Aldolase_TIM"/>
</dbReference>
<dbReference type="PROSITE" id="PS51918">
    <property type="entry name" value="RADICAL_SAM"/>
    <property type="match status" value="1"/>
</dbReference>
<comment type="caution">
    <text evidence="7">The sequence shown here is derived from an EMBL/GenBank/DDBJ whole genome shotgun (WGS) entry which is preliminary data.</text>
</comment>
<evidence type="ECO:0000313" key="7">
    <source>
        <dbReference type="EMBL" id="CCG43063.1"/>
    </source>
</evidence>
<protein>
    <recommendedName>
        <fullName evidence="6">Radical SAM core domain-containing protein</fullName>
    </recommendedName>
</protein>
<dbReference type="Pfam" id="PF04055">
    <property type="entry name" value="Radical_SAM"/>
    <property type="match status" value="1"/>
</dbReference>
<dbReference type="PANTHER" id="PTHR11228">
    <property type="entry name" value="RADICAL SAM DOMAIN PROTEIN"/>
    <property type="match status" value="1"/>
</dbReference>
<dbReference type="eggNOG" id="COG0535">
    <property type="taxonomic scope" value="Bacteria"/>
</dbReference>
<dbReference type="SUPFAM" id="SSF102114">
    <property type="entry name" value="Radical SAM enzymes"/>
    <property type="match status" value="1"/>
</dbReference>
<dbReference type="InterPro" id="IPR058240">
    <property type="entry name" value="rSAM_sf"/>
</dbReference>
<dbReference type="GO" id="GO:0046872">
    <property type="term" value="F:metal ion binding"/>
    <property type="evidence" value="ECO:0007669"/>
    <property type="project" value="UniProtKB-KW"/>
</dbReference>